<evidence type="ECO:0000313" key="3">
    <source>
        <dbReference type="EMBL" id="CAF1114581.1"/>
    </source>
</evidence>
<dbReference type="InterPro" id="IPR003598">
    <property type="entry name" value="Ig_sub2"/>
</dbReference>
<dbReference type="OrthoDB" id="10012075at2759"/>
<dbReference type="Pfam" id="PF07679">
    <property type="entry name" value="I-set"/>
    <property type="match status" value="1"/>
</dbReference>
<dbReference type="Pfam" id="PF13927">
    <property type="entry name" value="Ig_3"/>
    <property type="match status" value="1"/>
</dbReference>
<dbReference type="SUPFAM" id="SSF48726">
    <property type="entry name" value="Immunoglobulin"/>
    <property type="match status" value="2"/>
</dbReference>
<dbReference type="EMBL" id="CAJNOO010000803">
    <property type="protein sequence ID" value="CAF1037174.1"/>
    <property type="molecule type" value="Genomic_DNA"/>
</dbReference>
<dbReference type="Proteomes" id="UP000663823">
    <property type="component" value="Unassembled WGS sequence"/>
</dbReference>
<dbReference type="Proteomes" id="UP000663874">
    <property type="component" value="Unassembled WGS sequence"/>
</dbReference>
<protein>
    <recommendedName>
        <fullName evidence="1">Ig-like domain-containing protein</fullName>
    </recommendedName>
</protein>
<comment type="caution">
    <text evidence="4">The sequence shown here is derived from an EMBL/GenBank/DDBJ whole genome shotgun (WGS) entry which is preliminary data.</text>
</comment>
<dbReference type="InterPro" id="IPR036179">
    <property type="entry name" value="Ig-like_dom_sf"/>
</dbReference>
<accession>A0A818KQ29</accession>
<feature type="domain" description="Ig-like" evidence="1">
    <location>
        <begin position="162"/>
        <end position="259"/>
    </location>
</feature>
<sequence length="329" mass="38000">MRQMTGDILSLGSELFVHEFSSNQHIKLIQFSTNRLDLKLISVNQNDSGIYTCMLNDEKLTSFLLEIFVPPRFISYFPIEGSVSYSEGSSMNLSCRAFAVPSANITWIYRDKNKQSKTIHYGEDVYISSLQSSDSGSYECIASNNFHASISRSFYVTIQYSPRVMILNDKMTSDIHDTVIVKCHVCSIPEVIQINWLRHDQMIMDVNILIKTQTIDHYQCLESTMEIVDINEYQFGQYECRAENNLGQNFAYIDIQQISRNIKIKQQEFHSNEINRNGRTALLIDNQDKNFTITSTNTPKWLSNCSSVYVLSSFYYYSLSLLICWIRPV</sequence>
<evidence type="ECO:0000313" key="5">
    <source>
        <dbReference type="EMBL" id="CAF4166759.1"/>
    </source>
</evidence>
<dbReference type="AlphaFoldDB" id="A0A818KQ29"/>
<dbReference type="EMBL" id="CAJOBE010013571">
    <property type="protein sequence ID" value="CAF4166759.1"/>
    <property type="molecule type" value="Genomic_DNA"/>
</dbReference>
<dbReference type="Proteomes" id="UP000663882">
    <property type="component" value="Unassembled WGS sequence"/>
</dbReference>
<evidence type="ECO:0000313" key="6">
    <source>
        <dbReference type="Proteomes" id="UP000663823"/>
    </source>
</evidence>
<dbReference type="InterPro" id="IPR007110">
    <property type="entry name" value="Ig-like_dom"/>
</dbReference>
<evidence type="ECO:0000259" key="1">
    <source>
        <dbReference type="PROSITE" id="PS50835"/>
    </source>
</evidence>
<dbReference type="Gene3D" id="2.60.40.10">
    <property type="entry name" value="Immunoglobulins"/>
    <property type="match status" value="3"/>
</dbReference>
<dbReference type="InterPro" id="IPR013098">
    <property type="entry name" value="Ig_I-set"/>
</dbReference>
<evidence type="ECO:0000313" key="4">
    <source>
        <dbReference type="EMBL" id="CAF3561264.1"/>
    </source>
</evidence>
<dbReference type="SMART" id="SM00408">
    <property type="entry name" value="IGc2"/>
    <property type="match status" value="2"/>
</dbReference>
<dbReference type="SMART" id="SM00409">
    <property type="entry name" value="IG"/>
    <property type="match status" value="3"/>
</dbReference>
<name>A0A818KQ29_9BILA</name>
<dbReference type="PANTHER" id="PTHR46013:SF4">
    <property type="entry name" value="B-CELL RECEPTOR CD22-RELATED"/>
    <property type="match status" value="1"/>
</dbReference>
<dbReference type="EMBL" id="CAJNOU010000913">
    <property type="protein sequence ID" value="CAF1114581.1"/>
    <property type="molecule type" value="Genomic_DNA"/>
</dbReference>
<dbReference type="InterPro" id="IPR013783">
    <property type="entry name" value="Ig-like_fold"/>
</dbReference>
<dbReference type="EMBL" id="CAJOAX010000300">
    <property type="protein sequence ID" value="CAF3561264.1"/>
    <property type="molecule type" value="Genomic_DNA"/>
</dbReference>
<organism evidence="4 6">
    <name type="scientific">Rotaria sordida</name>
    <dbReference type="NCBI Taxonomy" id="392033"/>
    <lineage>
        <taxon>Eukaryota</taxon>
        <taxon>Metazoa</taxon>
        <taxon>Spiralia</taxon>
        <taxon>Gnathifera</taxon>
        <taxon>Rotifera</taxon>
        <taxon>Eurotatoria</taxon>
        <taxon>Bdelloidea</taxon>
        <taxon>Philodinida</taxon>
        <taxon>Philodinidae</taxon>
        <taxon>Rotaria</taxon>
    </lineage>
</organism>
<reference evidence="4" key="1">
    <citation type="submission" date="2021-02" db="EMBL/GenBank/DDBJ databases">
        <authorList>
            <person name="Nowell W R."/>
        </authorList>
    </citation>
    <scope>NUCLEOTIDE SEQUENCE</scope>
</reference>
<gene>
    <name evidence="5" type="ORF">FNK824_LOCUS34476</name>
    <name evidence="4" type="ORF">OTI717_LOCUS4816</name>
    <name evidence="2" type="ORF">RFH988_LOCUS16022</name>
    <name evidence="3" type="ORF">SEV965_LOCUS16570</name>
</gene>
<evidence type="ECO:0000313" key="2">
    <source>
        <dbReference type="EMBL" id="CAF1037174.1"/>
    </source>
</evidence>
<proteinExistence type="predicted"/>
<dbReference type="PROSITE" id="PS50835">
    <property type="entry name" value="IG_LIKE"/>
    <property type="match status" value="2"/>
</dbReference>
<dbReference type="Proteomes" id="UP000663889">
    <property type="component" value="Unassembled WGS sequence"/>
</dbReference>
<dbReference type="PANTHER" id="PTHR46013">
    <property type="entry name" value="VASCULAR CELL ADHESION MOLECULE 1"/>
    <property type="match status" value="1"/>
</dbReference>
<dbReference type="InterPro" id="IPR003599">
    <property type="entry name" value="Ig_sub"/>
</dbReference>
<feature type="domain" description="Ig-like" evidence="1">
    <location>
        <begin position="71"/>
        <end position="151"/>
    </location>
</feature>